<accession>A0A0U1HQV2</accession>
<sequence>MSISGWYYLHVNGELIYKPSPDAIADIRDSDLARCAWPIDPSDRKGAWELLVESMALGANASRINELASKWNCNDTDADKFAEVVGVEIVKDGNSWCAHKKDFVDLQESPAGFGDNKLEAMADLAKTLGIQGGHIWRSTFSDLVAVSTQTSN</sequence>
<name>A0A0U1HQV2_YERRO</name>
<dbReference type="OrthoDB" id="6637651at2"/>
<proteinExistence type="predicted"/>
<gene>
    <name evidence="1" type="ORF">ERS008555_01296</name>
</gene>
<evidence type="ECO:0000313" key="2">
    <source>
        <dbReference type="Proteomes" id="UP000042054"/>
    </source>
</evidence>
<organism evidence="1 2">
    <name type="scientific">Yersinia rohdei</name>
    <dbReference type="NCBI Taxonomy" id="29485"/>
    <lineage>
        <taxon>Bacteria</taxon>
        <taxon>Pseudomonadati</taxon>
        <taxon>Pseudomonadota</taxon>
        <taxon>Gammaproteobacteria</taxon>
        <taxon>Enterobacterales</taxon>
        <taxon>Yersiniaceae</taxon>
        <taxon>Yersinia</taxon>
    </lineage>
</organism>
<dbReference type="RefSeq" id="WP_050534775.1">
    <property type="nucleotide sequence ID" value="NZ_CTKE01000005.1"/>
</dbReference>
<protein>
    <submittedName>
        <fullName evidence="1">Uncharacterized protein</fullName>
    </submittedName>
</protein>
<evidence type="ECO:0000313" key="1">
    <source>
        <dbReference type="EMBL" id="CQI88945.1"/>
    </source>
</evidence>
<dbReference type="EMBL" id="CTKE01000005">
    <property type="protein sequence ID" value="CQI88945.1"/>
    <property type="molecule type" value="Genomic_DNA"/>
</dbReference>
<dbReference type="Proteomes" id="UP000042054">
    <property type="component" value="Unassembled WGS sequence"/>
</dbReference>
<reference evidence="1 2" key="1">
    <citation type="submission" date="2015-03" db="EMBL/GenBank/DDBJ databases">
        <authorList>
            <person name="Murphy D."/>
        </authorList>
    </citation>
    <scope>NUCLEOTIDE SEQUENCE [LARGE SCALE GENOMIC DNA]</scope>
    <source>
        <strain evidence="1 2">68/02</strain>
    </source>
</reference>
<dbReference type="AlphaFoldDB" id="A0A0U1HQV2"/>